<protein>
    <submittedName>
        <fullName evidence="2">Uncharacterized protein</fullName>
    </submittedName>
</protein>
<dbReference type="EMBL" id="FOJS01000019">
    <property type="protein sequence ID" value="SFA49020.1"/>
    <property type="molecule type" value="Genomic_DNA"/>
</dbReference>
<dbReference type="AlphaFoldDB" id="A0A1I0TBC4"/>
<proteinExistence type="predicted"/>
<reference evidence="3" key="1">
    <citation type="submission" date="2016-10" db="EMBL/GenBank/DDBJ databases">
        <authorList>
            <person name="Varghese N."/>
            <person name="Submissions S."/>
        </authorList>
    </citation>
    <scope>NUCLEOTIDE SEQUENCE [LARGE SCALE GENOMIC DNA]</scope>
    <source>
        <strain evidence="3">M1</strain>
    </source>
</reference>
<sequence length="137" mass="15930">MKQLKITNDHEWTPRKLRKEERKIKNVSLRQRVMAVRLVMERYLQRGRFHAQSVPPKRSVLCILIQRRRTRSPARSETSAGPGAVFDAGTATGTETDHLAPHLGRTRLRYRFFLEHSDHSVLHSRALRGDHVPGRYS</sequence>
<evidence type="ECO:0000313" key="3">
    <source>
        <dbReference type="Proteomes" id="UP000198650"/>
    </source>
</evidence>
<name>A0A1I0TBC4_9BACL</name>
<dbReference type="Proteomes" id="UP000198650">
    <property type="component" value="Unassembled WGS sequence"/>
</dbReference>
<organism evidence="2 3">
    <name type="scientific">Parageobacillus thermantarcticus</name>
    <dbReference type="NCBI Taxonomy" id="186116"/>
    <lineage>
        <taxon>Bacteria</taxon>
        <taxon>Bacillati</taxon>
        <taxon>Bacillota</taxon>
        <taxon>Bacilli</taxon>
        <taxon>Bacillales</taxon>
        <taxon>Anoxybacillaceae</taxon>
        <taxon>Parageobacillus</taxon>
    </lineage>
</organism>
<evidence type="ECO:0000256" key="1">
    <source>
        <dbReference type="SAM" id="MobiDB-lite"/>
    </source>
</evidence>
<keyword evidence="3" id="KW-1185">Reference proteome</keyword>
<feature type="region of interest" description="Disordered" evidence="1">
    <location>
        <begin position="70"/>
        <end position="100"/>
    </location>
</feature>
<evidence type="ECO:0000313" key="2">
    <source>
        <dbReference type="EMBL" id="SFA49020.1"/>
    </source>
</evidence>
<accession>A0A1I0TBC4</accession>
<gene>
    <name evidence="2" type="ORF">SAMN05192569_101950</name>
</gene>